<evidence type="ECO:0000313" key="2">
    <source>
        <dbReference type="Proteomes" id="UP000679307"/>
    </source>
</evidence>
<name>A0ABX8EFD3_9ACTN</name>
<dbReference type="EMBL" id="CP075371">
    <property type="protein sequence ID" value="QVT79209.1"/>
    <property type="molecule type" value="Genomic_DNA"/>
</dbReference>
<reference evidence="1 2" key="1">
    <citation type="submission" date="2021-05" db="EMBL/GenBank/DDBJ databases">
        <title>Complete genome of Nocardioides aquaticus KCTC 9944T isolated from meromictic and hypersaline Ekho Lake, Antarctica.</title>
        <authorList>
            <person name="Hwang K."/>
            <person name="Kim K.M."/>
            <person name="Choe H."/>
        </authorList>
    </citation>
    <scope>NUCLEOTIDE SEQUENCE [LARGE SCALE GENOMIC DNA]</scope>
    <source>
        <strain evidence="1 2">KCTC 9944</strain>
    </source>
</reference>
<sequence>MESGDDLYIKMNSRGKPLTEFEVFKARLEKSLETSGRHEQLSRKFDREWSDLLWHYEGGDFSIDEEFMNYIAFIIDVCEWRAGPTRGDESLLERAEHLFTHHEDADLHLDFLFFAFDTWVGDTPSDNKPARVFSELFSVEGGIGSGLLLFESQDPNLFGACVEHYGSNQFSLAETLFLYAVIIFRQSCADEPVEVLSQRLRSLRNIAESAPDEVRNEYMPELIASTAKVMTEVTDSNLDGLKRFNQARVDDERLKRTLMQEHPAVEPAVRALEDHPLLRGRLFAFELDPATIAEQGDNFQSVSNDELLPSLASALLTKGDYSRRLGSRRQFGVPGQRRGGGSWRDLLTSGSREARSAMRAAVNELLEDVASRDGQPQDILRDIANDWLSDREATATFDWRYYFVKYPAMLEAGQGMYVSGDEASKFGYKLHMLNGRDYRSAFKDPYLQAIWTEVAMPGEVAKPEFRSWDYTGSEQAMRLHQSGVGIRSLDVGLEILLPEDPVQADTAKTALAPFAPDAENVIHVKKAGAEGDQVDAQDRVQLGVKIVRALVNAGL</sequence>
<dbReference type="RefSeq" id="WP_214058688.1">
    <property type="nucleotide sequence ID" value="NZ_CP075371.1"/>
</dbReference>
<proteinExistence type="predicted"/>
<dbReference type="Proteomes" id="UP000679307">
    <property type="component" value="Chromosome"/>
</dbReference>
<keyword evidence="2" id="KW-1185">Reference proteome</keyword>
<accession>A0ABX8EFD3</accession>
<gene>
    <name evidence="1" type="ORF">ENKNEFLB_01590</name>
</gene>
<protein>
    <submittedName>
        <fullName evidence="1">Uncharacterized protein</fullName>
    </submittedName>
</protein>
<organism evidence="1 2">
    <name type="scientific">Nocardioides aquaticus</name>
    <dbReference type="NCBI Taxonomy" id="160826"/>
    <lineage>
        <taxon>Bacteria</taxon>
        <taxon>Bacillati</taxon>
        <taxon>Actinomycetota</taxon>
        <taxon>Actinomycetes</taxon>
        <taxon>Propionibacteriales</taxon>
        <taxon>Nocardioidaceae</taxon>
        <taxon>Nocardioides</taxon>
    </lineage>
</organism>
<evidence type="ECO:0000313" key="1">
    <source>
        <dbReference type="EMBL" id="QVT79209.1"/>
    </source>
</evidence>